<accession>A0A931AE51</accession>
<evidence type="ECO:0000313" key="2">
    <source>
        <dbReference type="EMBL" id="MBF8191292.1"/>
    </source>
</evidence>
<organism evidence="2 3">
    <name type="scientific">Nonomuraea cypriaca</name>
    <dbReference type="NCBI Taxonomy" id="1187855"/>
    <lineage>
        <taxon>Bacteria</taxon>
        <taxon>Bacillati</taxon>
        <taxon>Actinomycetota</taxon>
        <taxon>Actinomycetes</taxon>
        <taxon>Streptosporangiales</taxon>
        <taxon>Streptosporangiaceae</taxon>
        <taxon>Nonomuraea</taxon>
    </lineage>
</organism>
<dbReference type="SUPFAM" id="SSF53067">
    <property type="entry name" value="Actin-like ATPase domain"/>
    <property type="match status" value="1"/>
</dbReference>
<evidence type="ECO:0000313" key="3">
    <source>
        <dbReference type="Proteomes" id="UP000605361"/>
    </source>
</evidence>
<dbReference type="PANTHER" id="PTHR18964">
    <property type="entry name" value="ROK (REPRESSOR, ORF, KINASE) FAMILY"/>
    <property type="match status" value="1"/>
</dbReference>
<dbReference type="InterPro" id="IPR043129">
    <property type="entry name" value="ATPase_NBD"/>
</dbReference>
<dbReference type="Pfam" id="PF00480">
    <property type="entry name" value="ROK"/>
    <property type="match status" value="1"/>
</dbReference>
<dbReference type="PANTHER" id="PTHR18964:SF173">
    <property type="entry name" value="GLUCOKINASE"/>
    <property type="match status" value="1"/>
</dbReference>
<dbReference type="Gene3D" id="1.10.10.10">
    <property type="entry name" value="Winged helix-like DNA-binding domain superfamily/Winged helix DNA-binding domain"/>
    <property type="match status" value="1"/>
</dbReference>
<dbReference type="InterPro" id="IPR036388">
    <property type="entry name" value="WH-like_DNA-bd_sf"/>
</dbReference>
<evidence type="ECO:0000256" key="1">
    <source>
        <dbReference type="ARBA" id="ARBA00006479"/>
    </source>
</evidence>
<comment type="similarity">
    <text evidence="1">Belongs to the ROK (NagC/XylR) family.</text>
</comment>
<dbReference type="EMBL" id="JADOGI010000154">
    <property type="protein sequence ID" value="MBF8191292.1"/>
    <property type="molecule type" value="Genomic_DNA"/>
</dbReference>
<dbReference type="InterPro" id="IPR049874">
    <property type="entry name" value="ROK_cs"/>
</dbReference>
<comment type="caution">
    <text evidence="2">The sequence shown here is derived from an EMBL/GenBank/DDBJ whole genome shotgun (WGS) entry which is preliminary data.</text>
</comment>
<dbReference type="AlphaFoldDB" id="A0A931AE51"/>
<name>A0A931AE51_9ACTN</name>
<dbReference type="Proteomes" id="UP000605361">
    <property type="component" value="Unassembled WGS sequence"/>
</dbReference>
<protein>
    <submittedName>
        <fullName evidence="2">ROK family protein</fullName>
    </submittedName>
</protein>
<dbReference type="SUPFAM" id="SSF46785">
    <property type="entry name" value="Winged helix' DNA-binding domain"/>
    <property type="match status" value="1"/>
</dbReference>
<dbReference type="Gene3D" id="3.30.420.40">
    <property type="match status" value="2"/>
</dbReference>
<dbReference type="PROSITE" id="PS01125">
    <property type="entry name" value="ROK"/>
    <property type="match status" value="1"/>
</dbReference>
<keyword evidence="3" id="KW-1185">Reference proteome</keyword>
<dbReference type="InterPro" id="IPR036390">
    <property type="entry name" value="WH_DNA-bd_sf"/>
</dbReference>
<dbReference type="InterPro" id="IPR000600">
    <property type="entry name" value="ROK"/>
</dbReference>
<gene>
    <name evidence="2" type="ORF">ITP53_37450</name>
</gene>
<proteinExistence type="inferred from homology"/>
<sequence length="397" mass="41405">MYSDLIVESGADLAQDTLGTLLSILRDGQPRTRAELVQLTGLARSTVSQRLDALLFHRWIVPAEHAISSGGRPSTAFAFNPRARIVLAVDLGVTHARLAVTDLSGSIVAERTCDVAIAQGPEPSLNWLLETFTELLAGCGHRMADVCGAGVGLPGPVEHDTGRPVNPPLMPGWDGFSVADWLGSRIGAPVLVDNDVNIMALGEHSAAGPQTDHLLFTKVGTGIGCGIISGGRLHRGARGAAGDIGHIRVPGSEVVCHCGNTGCLEAVAGGGAVAARLRAEELEAADARDVVRLVRAGNTWAIRQVRQSGRDLGLVLASIVNFFNPTEIVIGGDLADAGEHLIAGIREAIYGRSLPLATQWLNIRASDLGASAGVTGAASMIIEHVLTPESVEQSIRS</sequence>
<reference evidence="2" key="1">
    <citation type="submission" date="2020-11" db="EMBL/GenBank/DDBJ databases">
        <title>Whole-genome analyses of Nonomuraea sp. K274.</title>
        <authorList>
            <person name="Veyisoglu A."/>
        </authorList>
    </citation>
    <scope>NUCLEOTIDE SEQUENCE</scope>
    <source>
        <strain evidence="2">K274</strain>
    </source>
</reference>